<gene>
    <name evidence="1" type="ORF">H7F51_08490</name>
</gene>
<keyword evidence="2" id="KW-1185">Reference proteome</keyword>
<organism evidence="1 2">
    <name type="scientific">Novosphingobium flavum</name>
    <dbReference type="NCBI Taxonomy" id="1778672"/>
    <lineage>
        <taxon>Bacteria</taxon>
        <taxon>Pseudomonadati</taxon>
        <taxon>Pseudomonadota</taxon>
        <taxon>Alphaproteobacteria</taxon>
        <taxon>Sphingomonadales</taxon>
        <taxon>Sphingomonadaceae</taxon>
        <taxon>Novosphingobium</taxon>
    </lineage>
</organism>
<sequence>MTELWEAQLIRHPFVAGHPDLSALADRIGDLLGLFYQQAGHIALDPPAESK</sequence>
<dbReference type="EMBL" id="JACLAW010000006">
    <property type="protein sequence ID" value="MBC2665559.1"/>
    <property type="molecule type" value="Genomic_DNA"/>
</dbReference>
<evidence type="ECO:0000313" key="2">
    <source>
        <dbReference type="Proteomes" id="UP000566813"/>
    </source>
</evidence>
<dbReference type="Proteomes" id="UP000566813">
    <property type="component" value="Unassembled WGS sequence"/>
</dbReference>
<protein>
    <submittedName>
        <fullName evidence="1">Uncharacterized protein</fullName>
    </submittedName>
</protein>
<accession>A0A7X1FRL9</accession>
<comment type="caution">
    <text evidence="1">The sequence shown here is derived from an EMBL/GenBank/DDBJ whole genome shotgun (WGS) entry which is preliminary data.</text>
</comment>
<evidence type="ECO:0000313" key="1">
    <source>
        <dbReference type="EMBL" id="MBC2665559.1"/>
    </source>
</evidence>
<dbReference type="RefSeq" id="WP_185663834.1">
    <property type="nucleotide sequence ID" value="NZ_JACLAW010000006.1"/>
</dbReference>
<reference evidence="1 2" key="1">
    <citation type="submission" date="2020-08" db="EMBL/GenBank/DDBJ databases">
        <title>The genome sequence of type strain Novosphingobium flavum NBRC 111647.</title>
        <authorList>
            <person name="Liu Y."/>
        </authorList>
    </citation>
    <scope>NUCLEOTIDE SEQUENCE [LARGE SCALE GENOMIC DNA]</scope>
    <source>
        <strain evidence="1 2">NBRC 111647</strain>
    </source>
</reference>
<dbReference type="AlphaFoldDB" id="A0A7X1FRL9"/>
<proteinExistence type="predicted"/>
<name>A0A7X1FRL9_9SPHN</name>